<gene>
    <name evidence="11" type="ORF">ODALV1_LOCUS7992</name>
</gene>
<evidence type="ECO:0000256" key="3">
    <source>
        <dbReference type="ARBA" id="ARBA00022679"/>
    </source>
</evidence>
<feature type="transmembrane region" description="Helical" evidence="10">
    <location>
        <begin position="252"/>
        <end position="273"/>
    </location>
</feature>
<evidence type="ECO:0000256" key="4">
    <source>
        <dbReference type="ARBA" id="ARBA00022692"/>
    </source>
</evidence>
<dbReference type="PANTHER" id="PTHR11157:SF17">
    <property type="entry name" value="ELONGATION OF VERY LONG CHAIN FATTY ACIDS PROTEIN 6"/>
    <property type="match status" value="1"/>
</dbReference>
<keyword evidence="5 10" id="KW-0276">Fatty acid metabolism</keyword>
<protein>
    <recommendedName>
        <fullName evidence="10">Elongation of very long chain fatty acids protein</fullName>
        <ecNumber evidence="10">2.3.1.199</ecNumber>
    </recommendedName>
    <alternativeName>
        <fullName evidence="10">Very-long-chain 3-oxoacyl-CoA synthase</fullName>
    </alternativeName>
</protein>
<evidence type="ECO:0000256" key="10">
    <source>
        <dbReference type="RuleBase" id="RU361115"/>
    </source>
</evidence>
<evidence type="ECO:0000256" key="5">
    <source>
        <dbReference type="ARBA" id="ARBA00022832"/>
    </source>
</evidence>
<dbReference type="InterPro" id="IPR002076">
    <property type="entry name" value="ELO_fam"/>
</dbReference>
<feature type="transmembrane region" description="Helical" evidence="10">
    <location>
        <begin position="132"/>
        <end position="153"/>
    </location>
</feature>
<keyword evidence="12" id="KW-1185">Reference proteome</keyword>
<evidence type="ECO:0000256" key="9">
    <source>
        <dbReference type="ARBA" id="ARBA00023160"/>
    </source>
</evidence>
<proteinExistence type="inferred from homology"/>
<keyword evidence="3 10" id="KW-0808">Transferase</keyword>
<evidence type="ECO:0000256" key="2">
    <source>
        <dbReference type="ARBA" id="ARBA00022516"/>
    </source>
</evidence>
<keyword evidence="9 10" id="KW-0275">Fatty acid biosynthesis</keyword>
<dbReference type="EMBL" id="CAXLJM020000024">
    <property type="protein sequence ID" value="CAL8091666.1"/>
    <property type="molecule type" value="Genomic_DNA"/>
</dbReference>
<feature type="transmembrane region" description="Helical" evidence="10">
    <location>
        <begin position="214"/>
        <end position="240"/>
    </location>
</feature>
<keyword evidence="7 10" id="KW-0443">Lipid metabolism</keyword>
<comment type="caution">
    <text evidence="11">The sequence shown here is derived from an EMBL/GenBank/DDBJ whole genome shotgun (WGS) entry which is preliminary data.</text>
</comment>
<evidence type="ECO:0000313" key="12">
    <source>
        <dbReference type="Proteomes" id="UP001642540"/>
    </source>
</evidence>
<dbReference type="PANTHER" id="PTHR11157">
    <property type="entry name" value="FATTY ACID ACYL TRANSFERASE-RELATED"/>
    <property type="match status" value="1"/>
</dbReference>
<name>A0ABP1Q9I2_9HEXA</name>
<comment type="subcellular location">
    <subcellularLocation>
        <location evidence="1">Membrane</location>
        <topology evidence="1">Multi-pass membrane protein</topology>
    </subcellularLocation>
</comment>
<evidence type="ECO:0000256" key="1">
    <source>
        <dbReference type="ARBA" id="ARBA00004141"/>
    </source>
</evidence>
<dbReference type="Proteomes" id="UP001642540">
    <property type="component" value="Unassembled WGS sequence"/>
</dbReference>
<keyword evidence="8 10" id="KW-0472">Membrane</keyword>
<evidence type="ECO:0000256" key="6">
    <source>
        <dbReference type="ARBA" id="ARBA00022989"/>
    </source>
</evidence>
<evidence type="ECO:0000313" key="11">
    <source>
        <dbReference type="EMBL" id="CAL8091666.1"/>
    </source>
</evidence>
<reference evidence="11 12" key="1">
    <citation type="submission" date="2024-08" db="EMBL/GenBank/DDBJ databases">
        <authorList>
            <person name="Cucini C."/>
            <person name="Frati F."/>
        </authorList>
    </citation>
    <scope>NUCLEOTIDE SEQUENCE [LARGE SCALE GENOMIC DNA]</scope>
</reference>
<keyword evidence="6 10" id="KW-1133">Transmembrane helix</keyword>
<keyword evidence="4 10" id="KW-0812">Transmembrane</keyword>
<organism evidence="11 12">
    <name type="scientific">Orchesella dallaii</name>
    <dbReference type="NCBI Taxonomy" id="48710"/>
    <lineage>
        <taxon>Eukaryota</taxon>
        <taxon>Metazoa</taxon>
        <taxon>Ecdysozoa</taxon>
        <taxon>Arthropoda</taxon>
        <taxon>Hexapoda</taxon>
        <taxon>Collembola</taxon>
        <taxon>Entomobryomorpha</taxon>
        <taxon>Entomobryoidea</taxon>
        <taxon>Orchesellidae</taxon>
        <taxon>Orchesellinae</taxon>
        <taxon>Orchesella</taxon>
    </lineage>
</organism>
<accession>A0ABP1Q9I2</accession>
<feature type="transmembrane region" description="Helical" evidence="10">
    <location>
        <begin position="183"/>
        <end position="202"/>
    </location>
</feature>
<evidence type="ECO:0000256" key="8">
    <source>
        <dbReference type="ARBA" id="ARBA00023136"/>
    </source>
</evidence>
<feature type="transmembrane region" description="Helical" evidence="10">
    <location>
        <begin position="160"/>
        <end position="177"/>
    </location>
</feature>
<dbReference type="Pfam" id="PF01151">
    <property type="entry name" value="ELO"/>
    <property type="match status" value="1"/>
</dbReference>
<sequence length="288" mass="33944">MAYNITSDPYFQDLIKRKPFGYPVIENPYFKSFEFEKVDFFWWHKYASDNWKLPFYAGAVYIVAIFGIQKLMKNRPAFELKYPLFLWNLSIGVLSIIGFIRAFPEFWKEISARNGLYSSICIRNGFDVPTTYWLLAFILSKYLELGDTIFIVLRKRPLIFLQWYHHLVTLIVTWIVAPFLEPIVRWFAVCNSGVHSLMYPYFALRALGVKIPSYISNLITTLQLSQMIIGLGVNMTSWYLQHNGYNCSRHPLSIKLFCFVYGTFILLFGKLFYDSVIKKGRKLKEKRE</sequence>
<keyword evidence="2 10" id="KW-0444">Lipid biosynthesis</keyword>
<comment type="catalytic activity">
    <reaction evidence="10">
        <text>a very-long-chain acyl-CoA + malonyl-CoA + H(+) = a very-long-chain 3-oxoacyl-CoA + CO2 + CoA</text>
        <dbReference type="Rhea" id="RHEA:32727"/>
        <dbReference type="ChEBI" id="CHEBI:15378"/>
        <dbReference type="ChEBI" id="CHEBI:16526"/>
        <dbReference type="ChEBI" id="CHEBI:57287"/>
        <dbReference type="ChEBI" id="CHEBI:57384"/>
        <dbReference type="ChEBI" id="CHEBI:90725"/>
        <dbReference type="ChEBI" id="CHEBI:90736"/>
        <dbReference type="EC" id="2.3.1.199"/>
    </reaction>
</comment>
<evidence type="ECO:0000256" key="7">
    <source>
        <dbReference type="ARBA" id="ARBA00023098"/>
    </source>
</evidence>
<comment type="similarity">
    <text evidence="10">Belongs to the ELO family.</text>
</comment>
<feature type="transmembrane region" description="Helical" evidence="10">
    <location>
        <begin position="53"/>
        <end position="72"/>
    </location>
</feature>
<feature type="transmembrane region" description="Helical" evidence="10">
    <location>
        <begin position="84"/>
        <end position="103"/>
    </location>
</feature>
<dbReference type="EC" id="2.3.1.199" evidence="10"/>